<protein>
    <submittedName>
        <fullName evidence="1">Uncharacterized protein</fullName>
    </submittedName>
</protein>
<evidence type="ECO:0000313" key="1">
    <source>
        <dbReference type="EMBL" id="KAJ8960986.1"/>
    </source>
</evidence>
<comment type="caution">
    <text evidence="1">The sequence shown here is derived from an EMBL/GenBank/DDBJ whole genome shotgun (WGS) entry which is preliminary data.</text>
</comment>
<dbReference type="AlphaFoldDB" id="A0AAV8ZA75"/>
<evidence type="ECO:0000313" key="2">
    <source>
        <dbReference type="Proteomes" id="UP001162162"/>
    </source>
</evidence>
<dbReference type="EMBL" id="JAPWTK010000007">
    <property type="protein sequence ID" value="KAJ8960986.1"/>
    <property type="molecule type" value="Genomic_DNA"/>
</dbReference>
<keyword evidence="2" id="KW-1185">Reference proteome</keyword>
<sequence>MGSPTKLEINLKQDSSFLVTRTSKVTDPDFDLIRSHNIFDNEERACQLYADQESIMWLYLHAIAL</sequence>
<accession>A0AAV8ZA75</accession>
<reference evidence="1" key="1">
    <citation type="journal article" date="2023" name="Insect Mol. Biol.">
        <title>Genome sequencing provides insights into the evolution of gene families encoding plant cell wall-degrading enzymes in longhorned beetles.</title>
        <authorList>
            <person name="Shin N.R."/>
            <person name="Okamura Y."/>
            <person name="Kirsch R."/>
            <person name="Pauchet Y."/>
        </authorList>
    </citation>
    <scope>NUCLEOTIDE SEQUENCE</scope>
    <source>
        <strain evidence="1">AMC_N1</strain>
    </source>
</reference>
<name>A0AAV8ZA75_9CUCU</name>
<gene>
    <name evidence="1" type="ORF">NQ318_020290</name>
</gene>
<organism evidence="1 2">
    <name type="scientific">Aromia moschata</name>
    <dbReference type="NCBI Taxonomy" id="1265417"/>
    <lineage>
        <taxon>Eukaryota</taxon>
        <taxon>Metazoa</taxon>
        <taxon>Ecdysozoa</taxon>
        <taxon>Arthropoda</taxon>
        <taxon>Hexapoda</taxon>
        <taxon>Insecta</taxon>
        <taxon>Pterygota</taxon>
        <taxon>Neoptera</taxon>
        <taxon>Endopterygota</taxon>
        <taxon>Coleoptera</taxon>
        <taxon>Polyphaga</taxon>
        <taxon>Cucujiformia</taxon>
        <taxon>Chrysomeloidea</taxon>
        <taxon>Cerambycidae</taxon>
        <taxon>Cerambycinae</taxon>
        <taxon>Callichromatini</taxon>
        <taxon>Aromia</taxon>
    </lineage>
</organism>
<proteinExistence type="predicted"/>
<dbReference type="Proteomes" id="UP001162162">
    <property type="component" value="Unassembled WGS sequence"/>
</dbReference>